<evidence type="ECO:0000313" key="7">
    <source>
        <dbReference type="Proteomes" id="UP000231453"/>
    </source>
</evidence>
<gene>
    <name evidence="6" type="primary">prmC</name>
    <name evidence="6" type="ORF">COX80_05055</name>
</gene>
<dbReference type="Pfam" id="PF17827">
    <property type="entry name" value="PrmC_N"/>
    <property type="match status" value="1"/>
</dbReference>
<protein>
    <submittedName>
        <fullName evidence="6">Peptide chain release factor N(5)-glutamine methyltransferase</fullName>
    </submittedName>
</protein>
<sequence>MKITVKKLLTNNKKISLLDKEILLSHVIKKSREFLFANPDFEISFWQKIKFESLLRQRQKNIPIAYLIRHKEFFGLDFFVNKNVLVPRPDTELMVATAIAEINEQGTENKNILLIDVGTGTGCIPIAIRKSVLSANPNFKMETIAIDISKKALCVAKKNAKKHNVEIEFLHGNLLEPIFQLSELRTENTEIIITANLPYITEQQFKQEPSIQKEPKLALVADNEGLALYEELLKQIKQLLLTLDFRLLTMFEIDPTQTDKIKIMIKKYLPEANIEIKKDLAGLDRLVIIT</sequence>
<keyword evidence="3" id="KW-0949">S-adenosyl-L-methionine</keyword>
<dbReference type="AlphaFoldDB" id="A0A2M7V8G1"/>
<evidence type="ECO:0000259" key="5">
    <source>
        <dbReference type="Pfam" id="PF17827"/>
    </source>
</evidence>
<dbReference type="InterPro" id="IPR004556">
    <property type="entry name" value="HemK-like"/>
</dbReference>
<accession>A0A2M7V8G1</accession>
<dbReference type="InterPro" id="IPR029063">
    <property type="entry name" value="SAM-dependent_MTases_sf"/>
</dbReference>
<keyword evidence="2 6" id="KW-0808">Transferase</keyword>
<dbReference type="PANTHER" id="PTHR18895:SF74">
    <property type="entry name" value="MTRF1L RELEASE FACTOR GLUTAMINE METHYLTRANSFERASE"/>
    <property type="match status" value="1"/>
</dbReference>
<dbReference type="PANTHER" id="PTHR18895">
    <property type="entry name" value="HEMK METHYLTRANSFERASE"/>
    <property type="match status" value="1"/>
</dbReference>
<dbReference type="NCBIfam" id="TIGR03534">
    <property type="entry name" value="RF_mod_PrmC"/>
    <property type="match status" value="1"/>
</dbReference>
<dbReference type="Proteomes" id="UP000231453">
    <property type="component" value="Unassembled WGS sequence"/>
</dbReference>
<dbReference type="InterPro" id="IPR019874">
    <property type="entry name" value="RF_methyltr_PrmC"/>
</dbReference>
<evidence type="ECO:0000256" key="3">
    <source>
        <dbReference type="ARBA" id="ARBA00022691"/>
    </source>
</evidence>
<keyword evidence="1 6" id="KW-0489">Methyltransferase</keyword>
<dbReference type="InterPro" id="IPR040758">
    <property type="entry name" value="PrmC_N"/>
</dbReference>
<evidence type="ECO:0000259" key="4">
    <source>
        <dbReference type="Pfam" id="PF13847"/>
    </source>
</evidence>
<evidence type="ECO:0000313" key="6">
    <source>
        <dbReference type="EMBL" id="PIZ95078.1"/>
    </source>
</evidence>
<dbReference type="SUPFAM" id="SSF53335">
    <property type="entry name" value="S-adenosyl-L-methionine-dependent methyltransferases"/>
    <property type="match status" value="1"/>
</dbReference>
<dbReference type="InterPro" id="IPR025714">
    <property type="entry name" value="Methyltranfer_dom"/>
</dbReference>
<evidence type="ECO:0000256" key="2">
    <source>
        <dbReference type="ARBA" id="ARBA00022679"/>
    </source>
</evidence>
<dbReference type="NCBIfam" id="TIGR00536">
    <property type="entry name" value="hemK_fam"/>
    <property type="match status" value="1"/>
</dbReference>
<name>A0A2M7V8G1_9BACT</name>
<feature type="domain" description="Release factor glutamine methyltransferase N-terminal" evidence="5">
    <location>
        <begin position="15"/>
        <end position="68"/>
    </location>
</feature>
<dbReference type="EMBL" id="PFPL01000064">
    <property type="protein sequence ID" value="PIZ95078.1"/>
    <property type="molecule type" value="Genomic_DNA"/>
</dbReference>
<reference evidence="7" key="1">
    <citation type="submission" date="2017-09" db="EMBL/GenBank/DDBJ databases">
        <title>Depth-based differentiation of microbial function through sediment-hosted aquifers and enrichment of novel symbionts in the deep terrestrial subsurface.</title>
        <authorList>
            <person name="Probst A.J."/>
            <person name="Ladd B."/>
            <person name="Jarett J.K."/>
            <person name="Geller-Mcgrath D.E."/>
            <person name="Sieber C.M.K."/>
            <person name="Emerson J.B."/>
            <person name="Anantharaman K."/>
            <person name="Thomas B.C."/>
            <person name="Malmstrom R."/>
            <person name="Stieglmeier M."/>
            <person name="Klingl A."/>
            <person name="Woyke T."/>
            <person name="Ryan C.M."/>
            <person name="Banfield J.F."/>
        </authorList>
    </citation>
    <scope>NUCLEOTIDE SEQUENCE [LARGE SCALE GENOMIC DNA]</scope>
</reference>
<dbReference type="Gene3D" id="3.40.50.150">
    <property type="entry name" value="Vaccinia Virus protein VP39"/>
    <property type="match status" value="1"/>
</dbReference>
<dbReference type="GO" id="GO:0008276">
    <property type="term" value="F:protein methyltransferase activity"/>
    <property type="evidence" value="ECO:0007669"/>
    <property type="project" value="InterPro"/>
</dbReference>
<feature type="domain" description="Methyltransferase" evidence="4">
    <location>
        <begin position="109"/>
        <end position="195"/>
    </location>
</feature>
<proteinExistence type="predicted"/>
<dbReference type="Pfam" id="PF13847">
    <property type="entry name" value="Methyltransf_31"/>
    <property type="match status" value="1"/>
</dbReference>
<evidence type="ECO:0000256" key="1">
    <source>
        <dbReference type="ARBA" id="ARBA00022603"/>
    </source>
</evidence>
<dbReference type="GO" id="GO:0032259">
    <property type="term" value="P:methylation"/>
    <property type="evidence" value="ECO:0007669"/>
    <property type="project" value="UniProtKB-KW"/>
</dbReference>
<dbReference type="Gene3D" id="1.10.8.10">
    <property type="entry name" value="DNA helicase RuvA subunit, C-terminal domain"/>
    <property type="match status" value="1"/>
</dbReference>
<comment type="caution">
    <text evidence="6">The sequence shown here is derived from an EMBL/GenBank/DDBJ whole genome shotgun (WGS) entry which is preliminary data.</text>
</comment>
<dbReference type="CDD" id="cd02440">
    <property type="entry name" value="AdoMet_MTases"/>
    <property type="match status" value="1"/>
</dbReference>
<dbReference type="InterPro" id="IPR050320">
    <property type="entry name" value="N5-glutamine_MTase"/>
</dbReference>
<organism evidence="6 7">
    <name type="scientific">Candidatus Magasanikbacteria bacterium CG_4_10_14_0_2_um_filter_33_14</name>
    <dbReference type="NCBI Taxonomy" id="1974636"/>
    <lineage>
        <taxon>Bacteria</taxon>
        <taxon>Candidatus Magasanikiibacteriota</taxon>
    </lineage>
</organism>